<dbReference type="AlphaFoldDB" id="A0A4V1Z184"/>
<evidence type="ECO:0000313" key="3">
    <source>
        <dbReference type="EMBL" id="RYU10016.1"/>
    </source>
</evidence>
<evidence type="ECO:0000313" key="4">
    <source>
        <dbReference type="Proteomes" id="UP000291189"/>
    </source>
</evidence>
<feature type="compositionally biased region" description="Low complexity" evidence="1">
    <location>
        <begin position="41"/>
        <end position="57"/>
    </location>
</feature>
<feature type="chain" id="PRO_5038686800" description="Nuclear transport factor 2 family protein" evidence="2">
    <location>
        <begin position="26"/>
        <end position="217"/>
    </location>
</feature>
<sequence length="217" mass="22976">MHRLRARPYAAALVALALAVTTASCTGSDEPEGAPSPAPSSAPAESPATSDEPAPESVQPRVRVTRVSGRLKPKDQEVLADNVGKVVNAYFEDAFTGGAYPRTSFGDAFATFSDGAARQADGDRDLLTNRVLGPQTESVVVRRQTAYLSVLAPYKVAAGVTATVHLRFVAERADKPAKRVDVKGRLMLTRKEKSGGWKIFGYDLTQDATTAGEGGAR</sequence>
<accession>A0A4V1Z184</accession>
<evidence type="ECO:0000256" key="2">
    <source>
        <dbReference type="SAM" id="SignalP"/>
    </source>
</evidence>
<feature type="region of interest" description="Disordered" evidence="1">
    <location>
        <begin position="25"/>
        <end position="62"/>
    </location>
</feature>
<dbReference type="Proteomes" id="UP000291189">
    <property type="component" value="Unassembled WGS sequence"/>
</dbReference>
<protein>
    <recommendedName>
        <fullName evidence="5">Nuclear transport factor 2 family protein</fullName>
    </recommendedName>
</protein>
<organism evidence="3 4">
    <name type="scientific">Nocardioides iriomotensis</name>
    <dbReference type="NCBI Taxonomy" id="715784"/>
    <lineage>
        <taxon>Bacteria</taxon>
        <taxon>Bacillati</taxon>
        <taxon>Actinomycetota</taxon>
        <taxon>Actinomycetes</taxon>
        <taxon>Propionibacteriales</taxon>
        <taxon>Nocardioidaceae</taxon>
        <taxon>Nocardioides</taxon>
    </lineage>
</organism>
<gene>
    <name evidence="3" type="ORF">ETU37_19490</name>
</gene>
<proteinExistence type="predicted"/>
<comment type="caution">
    <text evidence="3">The sequence shown here is derived from an EMBL/GenBank/DDBJ whole genome shotgun (WGS) entry which is preliminary data.</text>
</comment>
<keyword evidence="4" id="KW-1185">Reference proteome</keyword>
<evidence type="ECO:0000256" key="1">
    <source>
        <dbReference type="SAM" id="MobiDB-lite"/>
    </source>
</evidence>
<evidence type="ECO:0008006" key="5">
    <source>
        <dbReference type="Google" id="ProtNLM"/>
    </source>
</evidence>
<dbReference type="RefSeq" id="WP_129989013.1">
    <property type="nucleotide sequence ID" value="NZ_SDPU01000034.1"/>
</dbReference>
<dbReference type="EMBL" id="SDPU01000034">
    <property type="protein sequence ID" value="RYU10016.1"/>
    <property type="molecule type" value="Genomic_DNA"/>
</dbReference>
<feature type="signal peptide" evidence="2">
    <location>
        <begin position="1"/>
        <end position="25"/>
    </location>
</feature>
<name>A0A4V1Z184_9ACTN</name>
<dbReference type="OrthoDB" id="3788226at2"/>
<reference evidence="3 4" key="1">
    <citation type="submission" date="2019-01" db="EMBL/GenBank/DDBJ databases">
        <title>Nocardioides guangzhouensis sp. nov., an actinobacterium isolated from soil.</title>
        <authorList>
            <person name="Fu Y."/>
            <person name="Cai Y."/>
            <person name="Lin Z."/>
            <person name="Chen P."/>
        </authorList>
    </citation>
    <scope>NUCLEOTIDE SEQUENCE [LARGE SCALE GENOMIC DNA]</scope>
    <source>
        <strain evidence="3 4">NBRC 105384</strain>
    </source>
</reference>
<keyword evidence="2" id="KW-0732">Signal</keyword>
<dbReference type="PROSITE" id="PS51257">
    <property type="entry name" value="PROKAR_LIPOPROTEIN"/>
    <property type="match status" value="1"/>
</dbReference>